<gene>
    <name evidence="6" type="ORF">SAMN04489764_1141</name>
</gene>
<feature type="region of interest" description="Disordered" evidence="3">
    <location>
        <begin position="1572"/>
        <end position="1603"/>
    </location>
</feature>
<dbReference type="InterPro" id="IPR032812">
    <property type="entry name" value="SbsA_Ig"/>
</dbReference>
<name>A0A1H1BV45_9ACTN</name>
<keyword evidence="7" id="KW-1185">Reference proteome</keyword>
<keyword evidence="2" id="KW-1015">Disulfide bond</keyword>
<dbReference type="Pfam" id="PF14040">
    <property type="entry name" value="DNase_NucA_NucB"/>
    <property type="match status" value="1"/>
</dbReference>
<evidence type="ECO:0000256" key="4">
    <source>
        <dbReference type="SAM" id="SignalP"/>
    </source>
</evidence>
<feature type="region of interest" description="Disordered" evidence="3">
    <location>
        <begin position="34"/>
        <end position="53"/>
    </location>
</feature>
<feature type="domain" description="LamG-like jellyroll fold" evidence="5">
    <location>
        <begin position="1018"/>
        <end position="1150"/>
    </location>
</feature>
<feature type="region of interest" description="Disordered" evidence="3">
    <location>
        <begin position="913"/>
        <end position="956"/>
    </location>
</feature>
<feature type="compositionally biased region" description="Polar residues" evidence="3">
    <location>
        <begin position="1575"/>
        <end position="1587"/>
    </location>
</feature>
<organism evidence="6 7">
    <name type="scientific">Thermostaphylospora chromogena</name>
    <dbReference type="NCBI Taxonomy" id="35622"/>
    <lineage>
        <taxon>Bacteria</taxon>
        <taxon>Bacillati</taxon>
        <taxon>Actinomycetota</taxon>
        <taxon>Actinomycetes</taxon>
        <taxon>Streptosporangiales</taxon>
        <taxon>Thermomonosporaceae</taxon>
        <taxon>Thermostaphylospora</taxon>
    </lineage>
</organism>
<feature type="region of interest" description="Disordered" evidence="3">
    <location>
        <begin position="692"/>
        <end position="743"/>
    </location>
</feature>
<evidence type="ECO:0000313" key="7">
    <source>
        <dbReference type="Proteomes" id="UP000217103"/>
    </source>
</evidence>
<feature type="compositionally biased region" description="Low complexity" evidence="3">
    <location>
        <begin position="731"/>
        <end position="743"/>
    </location>
</feature>
<feature type="compositionally biased region" description="Pro residues" evidence="3">
    <location>
        <begin position="697"/>
        <end position="709"/>
    </location>
</feature>
<dbReference type="SUPFAM" id="SSF49899">
    <property type="entry name" value="Concanavalin A-like lectins/glucanases"/>
    <property type="match status" value="2"/>
</dbReference>
<feature type="region of interest" description="Disordered" evidence="3">
    <location>
        <begin position="254"/>
        <end position="276"/>
    </location>
</feature>
<evidence type="ECO:0000256" key="3">
    <source>
        <dbReference type="SAM" id="MobiDB-lite"/>
    </source>
</evidence>
<dbReference type="SMART" id="SM00560">
    <property type="entry name" value="LamGL"/>
    <property type="match status" value="2"/>
</dbReference>
<accession>A0A1H1BV45</accession>
<dbReference type="Proteomes" id="UP000217103">
    <property type="component" value="Unassembled WGS sequence"/>
</dbReference>
<feature type="domain" description="LamG-like jellyroll fold" evidence="5">
    <location>
        <begin position="774"/>
        <end position="907"/>
    </location>
</feature>
<dbReference type="Gene3D" id="2.60.120.200">
    <property type="match status" value="2"/>
</dbReference>
<evidence type="ECO:0000256" key="2">
    <source>
        <dbReference type="ARBA" id="ARBA00023157"/>
    </source>
</evidence>
<dbReference type="InterPro" id="IPR006558">
    <property type="entry name" value="LamG-like"/>
</dbReference>
<feature type="compositionally biased region" description="Polar residues" evidence="3">
    <location>
        <begin position="38"/>
        <end position="53"/>
    </location>
</feature>
<feature type="region of interest" description="Disordered" evidence="3">
    <location>
        <begin position="578"/>
        <end position="600"/>
    </location>
</feature>
<sequence length="1719" mass="185325">MGTPRSVFGLLARARRSTVLVTVLALPLSLMSAPANAQDPTPASTSAPTSKKATFSRTLQAAWDEAARTGRPVEVPSRFTETMKVWAQPDGKRLKAALYTRPVQLRNPDKGTWEPIDTRIVTRDGTLQAARVKTPLTFGQRGAKRLVAADGDRGTTAMHTTRPLPEPVISGDTVTYRDAVAPGADLVVQAQADGFISRVVFHRRPDGPVTVRLPLTVPKGTKFGKTRQGLPQLQDAKGKAVAAPIVLTAMDAKAETAPDQGKTSPVPAQVETSGDTPELVFTPDEKFLADPAVSYPVTISASSEWFGGGTPTDAWVSKNDPYSNNAAAGWLRAGTTSTSADIARVYLKFNTDAPELKGATVIDADLIIWNYKSGGPNGQLCGDPLGAGIVAQRITSDWDVRYLSWNNQPSRASETEGLNRAGYNYDASGTWCAKDEALWYRVTGMARAWIEQGVPNYGLVLRAASETAAINWRQYYSSEYSGQPYPGYRHPPTLMIEYEPAPSRTTGFLIPYKPNPTVGDAIDNTFVSPKLPEAPEMTEEDVLAARETPVDYVLEDSSLGLRPPDDMTLEEWLEDIGATHPLEPDPSPGPDPDTAPPTVIGTLPDGDQQDVPIDTQLRVSFDEPVSGAQITLRDQNGTEVAGTVTMDVDDTVAVFVPNHELSVSTGYTAEVTGAQDAAGNTMAPYTWSFTTAATAPSPSPSPSTSPTPVPGLVAAYGMDEASGTTVADSSGHGNTGTARNTTRVTTGKYGRALSFNGFSSEVVVNHSASLRLTTGMTLSAWVNPNTITDWRTVVMKELASGENASYGLYASDGEVPSGWLLTGRSHIAEVLGSTPLPINTWSHLALTYDGSKAILYVNGVPAGEISLTGSLVDDGGVLRIGANSIWGDHFSGRIDEVRIYNRALSAAEIQADMNTPVSGSSPSPSPSPSISPSPSPSVSPSPSPSPSTSPTPVPGLVAAYGMDEAFGTTVADSSGHGNTGTARNTTRVTTGKYGRALSFNGFSSEVVVNDSASLRLSTGMTLSAWVNPSTVTDWRTVLMKELDEEFIPSYGLWASADGGPMGWILTEDEAGMPASDTSLPTNTWTHLALTYNGSKAILYVNGVPVVQESVSGSIWDEGGDLRIGANITWGEYFAGLIDEVRIYNRALSAAEIQADMNTPIGPAPPTTAALATTAGPTVAKTVLSSADRLTVLVSGTEGRPASVEVEIAQQPKKSSRSKRLLWSGRTAATEKAEHTLKIPAGKVRTGETVRWRARVHVDGKPGAWSSWQETVISEPEPVSTAKDATVQAAARKFPYNHITHQECLDEVGKLERPAWEMSWSNRRWRAFKAKNSFSLCFAMWIGERDEDDEHNRFTPLFSAARWYGRLTMLFHTYVGRANGNTAARDGDPGMNSRQIKVQVKLHDFTVVGDPDEWGNRPLRIGVGQKGRSCTLSYIQNGVKVNAPYGRDAPARQWVNGLDFILDVPWDGLPHPDQVSICTVQPFVKFLGNPELDDGYWLLDPYFRDKSKITTFICDSATWIRAYTGGCVVGSIAPVFILDGNDSKVRESVRHWWAALYHADQTRPDRPYPKRIPGAWNSTNPGCRRTSSGPGGCLHRTRDPDRQMANRDDHAIPACRKIKPGYRHPDSCDEFPFATTLEGAASTTNDFSVRIIPHRDNCSSGSRTGAFYLRNRIRDHSPFWVDVILPGESRPVSGAEGVVVSDPFPEEIVNFNLCTFDGIS</sequence>
<protein>
    <submittedName>
        <fullName evidence="6">Deoxyribonuclease NucA/NucB</fullName>
    </submittedName>
</protein>
<dbReference type="PANTHER" id="PTHR47635:SF2">
    <property type="entry name" value="LAMG-LIKE JELLYROLL FOLD DOMAIN-CONTAINING PROTEIN"/>
    <property type="match status" value="1"/>
</dbReference>
<dbReference type="InterPro" id="IPR013320">
    <property type="entry name" value="ConA-like_dom_sf"/>
</dbReference>
<dbReference type="STRING" id="35622.SAMN04489764_1141"/>
<evidence type="ECO:0000256" key="1">
    <source>
        <dbReference type="ARBA" id="ARBA00022729"/>
    </source>
</evidence>
<dbReference type="Gene3D" id="2.60.40.1220">
    <property type="match status" value="1"/>
</dbReference>
<feature type="signal peptide" evidence="4">
    <location>
        <begin position="1"/>
        <end position="37"/>
    </location>
</feature>
<feature type="compositionally biased region" description="Pro residues" evidence="3">
    <location>
        <begin position="923"/>
        <end position="953"/>
    </location>
</feature>
<keyword evidence="1 4" id="KW-0732">Signal</keyword>
<dbReference type="Pfam" id="PF13205">
    <property type="entry name" value="Big_5"/>
    <property type="match status" value="1"/>
</dbReference>
<dbReference type="EMBL" id="FNKK01000002">
    <property type="protein sequence ID" value="SDQ55812.1"/>
    <property type="molecule type" value="Genomic_DNA"/>
</dbReference>
<feature type="compositionally biased region" description="Pro residues" evidence="3">
    <location>
        <begin position="584"/>
        <end position="595"/>
    </location>
</feature>
<dbReference type="NCBIfam" id="NF033679">
    <property type="entry name" value="DNRLRE_dom"/>
    <property type="match status" value="1"/>
</dbReference>
<dbReference type="RefSeq" id="WP_093258098.1">
    <property type="nucleotide sequence ID" value="NZ_FNKK01000002.1"/>
</dbReference>
<dbReference type="OrthoDB" id="3543639at2"/>
<evidence type="ECO:0000313" key="6">
    <source>
        <dbReference type="EMBL" id="SDQ55812.1"/>
    </source>
</evidence>
<proteinExistence type="predicted"/>
<dbReference type="InterPro" id="IPR014755">
    <property type="entry name" value="Cu-Rt/internalin_Ig-like"/>
</dbReference>
<dbReference type="PANTHER" id="PTHR47635">
    <property type="entry name" value="CUB DOMAIN-CONTAINING PROTEIN"/>
    <property type="match status" value="1"/>
</dbReference>
<dbReference type="InterPro" id="IPR029476">
    <property type="entry name" value="DNase_NucA_NucB"/>
</dbReference>
<dbReference type="Pfam" id="PF13385">
    <property type="entry name" value="Laminin_G_3"/>
    <property type="match status" value="2"/>
</dbReference>
<evidence type="ECO:0000259" key="5">
    <source>
        <dbReference type="SMART" id="SM00560"/>
    </source>
</evidence>
<reference evidence="6 7" key="1">
    <citation type="submission" date="2016-10" db="EMBL/GenBank/DDBJ databases">
        <authorList>
            <person name="de Groot N.N."/>
        </authorList>
    </citation>
    <scope>NUCLEOTIDE SEQUENCE [LARGE SCALE GENOMIC DNA]</scope>
    <source>
        <strain evidence="6 7">DSM 43794</strain>
    </source>
</reference>
<feature type="chain" id="PRO_5011450385" evidence="4">
    <location>
        <begin position="38"/>
        <end position="1719"/>
    </location>
</feature>